<protein>
    <submittedName>
        <fullName evidence="2">Class I glutamine amidotransferase-like protein</fullName>
    </submittedName>
</protein>
<dbReference type="OrthoDB" id="92161at2759"/>
<keyword evidence="2" id="KW-0315">Glutamine amidotransferase</keyword>
<dbReference type="FunCoup" id="A0A066WG39">
    <property type="interactions" value="190"/>
</dbReference>
<name>A0A066WG39_TILAU</name>
<accession>A0A066WG39</accession>
<dbReference type="GO" id="GO:0016740">
    <property type="term" value="F:transferase activity"/>
    <property type="evidence" value="ECO:0007669"/>
    <property type="project" value="UniProtKB-KW"/>
</dbReference>
<dbReference type="STRING" id="1037660.A0A066WG39"/>
<dbReference type="InterPro" id="IPR017926">
    <property type="entry name" value="GATASE"/>
</dbReference>
<gene>
    <name evidence="2" type="ORF">K437DRAFT_231316</name>
</gene>
<dbReference type="InParanoid" id="A0A066WG39"/>
<comment type="caution">
    <text evidence="2">The sequence shown here is derived from an EMBL/GenBank/DDBJ whole genome shotgun (WGS) entry which is preliminary data.</text>
</comment>
<dbReference type="Gene3D" id="3.40.50.880">
    <property type="match status" value="1"/>
</dbReference>
<dbReference type="Pfam" id="PF00117">
    <property type="entry name" value="GATase"/>
    <property type="match status" value="1"/>
</dbReference>
<dbReference type="Proteomes" id="UP000027361">
    <property type="component" value="Unassembled WGS sequence"/>
</dbReference>
<reference evidence="2 3" key="1">
    <citation type="submission" date="2014-05" db="EMBL/GenBank/DDBJ databases">
        <title>Draft genome sequence of a rare smut relative, Tilletiaria anomala UBC 951.</title>
        <authorList>
            <consortium name="DOE Joint Genome Institute"/>
            <person name="Toome M."/>
            <person name="Kuo A."/>
            <person name="Henrissat B."/>
            <person name="Lipzen A."/>
            <person name="Tritt A."/>
            <person name="Yoshinaga Y."/>
            <person name="Zane M."/>
            <person name="Barry K."/>
            <person name="Grigoriev I.V."/>
            <person name="Spatafora J.W."/>
            <person name="Aimea M.C."/>
        </authorList>
    </citation>
    <scope>NUCLEOTIDE SEQUENCE [LARGE SCALE GENOMIC DNA]</scope>
    <source>
        <strain evidence="2 3">UBC 951</strain>
    </source>
</reference>
<dbReference type="PANTHER" id="PTHR42695">
    <property type="entry name" value="GLUTAMINE AMIDOTRANSFERASE YLR126C-RELATED"/>
    <property type="match status" value="1"/>
</dbReference>
<sequence>MASGSKKNISIALLVADTPPEPVVAAYGDYEKIYKNFLQQSANTVKRHRWQESLDLRIRPFDVVHKQEYPDEGQLSDGLWDAIMITGSASSAHADVPWSNKLVQFVAKIAEEHPLVRIIGICYGHQIVGRAFGAEVKLNPRGWEVGVYDAQMTEEGKELLNWEPEESSCLRLQQVHRDEVIELPPDFNGEEFINLASTARTPIQGIALRYPTECPPIPSVVNTSAYLAFDISDSGISSSGPLPARSLHVLTTQGHPEFNREIVELIMSVKTEMGAITGNLLEEGLQNAQKEHDGLRMGAIFLAMLGYERAKDEGGHSF</sequence>
<dbReference type="PANTHER" id="PTHR42695:SF5">
    <property type="entry name" value="GLUTAMINE AMIDOTRANSFERASE YLR126C-RELATED"/>
    <property type="match status" value="1"/>
</dbReference>
<feature type="domain" description="Glutamine amidotransferase" evidence="1">
    <location>
        <begin position="78"/>
        <end position="187"/>
    </location>
</feature>
<dbReference type="EMBL" id="JMSN01000005">
    <property type="protein sequence ID" value="KDN52922.1"/>
    <property type="molecule type" value="Genomic_DNA"/>
</dbReference>
<evidence type="ECO:0000259" key="1">
    <source>
        <dbReference type="Pfam" id="PF00117"/>
    </source>
</evidence>
<evidence type="ECO:0000313" key="2">
    <source>
        <dbReference type="EMBL" id="KDN52922.1"/>
    </source>
</evidence>
<evidence type="ECO:0000313" key="3">
    <source>
        <dbReference type="Proteomes" id="UP000027361"/>
    </source>
</evidence>
<dbReference type="InterPro" id="IPR029062">
    <property type="entry name" value="Class_I_gatase-like"/>
</dbReference>
<dbReference type="GO" id="GO:0005634">
    <property type="term" value="C:nucleus"/>
    <property type="evidence" value="ECO:0007669"/>
    <property type="project" value="TreeGrafter"/>
</dbReference>
<keyword evidence="3" id="KW-1185">Reference proteome</keyword>
<organism evidence="2 3">
    <name type="scientific">Tilletiaria anomala (strain ATCC 24038 / CBS 436.72 / UBC 951)</name>
    <dbReference type="NCBI Taxonomy" id="1037660"/>
    <lineage>
        <taxon>Eukaryota</taxon>
        <taxon>Fungi</taxon>
        <taxon>Dikarya</taxon>
        <taxon>Basidiomycota</taxon>
        <taxon>Ustilaginomycotina</taxon>
        <taxon>Exobasidiomycetes</taxon>
        <taxon>Georgefischeriales</taxon>
        <taxon>Tilletiariaceae</taxon>
        <taxon>Tilletiaria</taxon>
    </lineage>
</organism>
<keyword evidence="2" id="KW-0808">Transferase</keyword>
<dbReference type="GeneID" id="25262787"/>
<dbReference type="SUPFAM" id="SSF52317">
    <property type="entry name" value="Class I glutamine amidotransferase-like"/>
    <property type="match status" value="1"/>
</dbReference>
<dbReference type="InterPro" id="IPR044992">
    <property type="entry name" value="ChyE-like"/>
</dbReference>
<proteinExistence type="predicted"/>
<dbReference type="AlphaFoldDB" id="A0A066WG39"/>
<dbReference type="OMA" id="WDAIMIT"/>
<dbReference type="GO" id="GO:0005829">
    <property type="term" value="C:cytosol"/>
    <property type="evidence" value="ECO:0007669"/>
    <property type="project" value="TreeGrafter"/>
</dbReference>
<dbReference type="RefSeq" id="XP_013245761.1">
    <property type="nucleotide sequence ID" value="XM_013390307.1"/>
</dbReference>
<dbReference type="CDD" id="cd01741">
    <property type="entry name" value="GATase1_1"/>
    <property type="match status" value="1"/>
</dbReference>
<dbReference type="HOGENOM" id="CLU_054974_0_0_1"/>